<proteinExistence type="predicted"/>
<organism evidence="1 2">
    <name type="scientific">Thermothielavioides terrestris</name>
    <dbReference type="NCBI Taxonomy" id="2587410"/>
    <lineage>
        <taxon>Eukaryota</taxon>
        <taxon>Fungi</taxon>
        <taxon>Dikarya</taxon>
        <taxon>Ascomycota</taxon>
        <taxon>Pezizomycotina</taxon>
        <taxon>Sordariomycetes</taxon>
        <taxon>Sordariomycetidae</taxon>
        <taxon>Sordariales</taxon>
        <taxon>Chaetomiaceae</taxon>
        <taxon>Thermothielavioides</taxon>
    </lineage>
</organism>
<dbReference type="EMBL" id="OUUZ01000001">
    <property type="protein sequence ID" value="SPQ18574.1"/>
    <property type="molecule type" value="Genomic_DNA"/>
</dbReference>
<name>A0A3S4AMU8_9PEZI</name>
<evidence type="ECO:0000313" key="1">
    <source>
        <dbReference type="EMBL" id="SPQ18574.1"/>
    </source>
</evidence>
<accession>A0A3S4AMU8</accession>
<evidence type="ECO:0000313" key="2">
    <source>
        <dbReference type="Proteomes" id="UP000289323"/>
    </source>
</evidence>
<reference evidence="1 2" key="1">
    <citation type="submission" date="2018-04" db="EMBL/GenBank/DDBJ databases">
        <authorList>
            <person name="Huttner S."/>
            <person name="Dainat J."/>
        </authorList>
    </citation>
    <scope>NUCLEOTIDE SEQUENCE [LARGE SCALE GENOMIC DNA]</scope>
</reference>
<dbReference type="Proteomes" id="UP000289323">
    <property type="component" value="Unassembled WGS sequence"/>
</dbReference>
<protein>
    <submittedName>
        <fullName evidence="1">718fb051-a8ab-4442-9f83-319be0672c7c</fullName>
    </submittedName>
</protein>
<gene>
    <name evidence="1" type="ORF">TT172_LOCUS993</name>
</gene>
<sequence>MATGLEFIA</sequence>